<dbReference type="InterPro" id="IPR044925">
    <property type="entry name" value="His-Me_finger_sf"/>
</dbReference>
<feature type="region of interest" description="Disordered" evidence="1">
    <location>
        <begin position="172"/>
        <end position="197"/>
    </location>
</feature>
<dbReference type="Gene3D" id="3.90.75.20">
    <property type="match status" value="1"/>
</dbReference>
<dbReference type="SMART" id="SM00496">
    <property type="entry name" value="IENR2"/>
    <property type="match status" value="4"/>
</dbReference>
<evidence type="ECO:0000256" key="1">
    <source>
        <dbReference type="SAM" id="MobiDB-lite"/>
    </source>
</evidence>
<accession>A0A6M3KA95</accession>
<dbReference type="EMBL" id="MT142343">
    <property type="protein sequence ID" value="QJA78558.1"/>
    <property type="molecule type" value="Genomic_DNA"/>
</dbReference>
<dbReference type="GO" id="GO:0003677">
    <property type="term" value="F:DNA binding"/>
    <property type="evidence" value="ECO:0007669"/>
    <property type="project" value="InterPro"/>
</dbReference>
<gene>
    <name evidence="3" type="ORF">MM415A01050_0004</name>
    <name evidence="4" type="ORF">MM415B02380_0011</name>
</gene>
<sequence>MKKQKQIVFDNTCGCIVDLGLLSRALIWYTDGDRLRPKGRIYLQQGYPSVSYGGSYVSVHRLIAMYSRREKTLSTMVCHHIDGNMLNASVDNLEVMPIGLHLALHLTGTKHSDEARHKMSESHTGMKYSDEMREKLRVANTGKVMSDETKRKISNTKKGTIFTEEAKRKMSVSAKKRWSTVPPPKKDFNLHLTSAPE</sequence>
<feature type="domain" description="Nuclease associated modular" evidence="2">
    <location>
        <begin position="107"/>
        <end position="123"/>
    </location>
</feature>
<dbReference type="SUPFAM" id="SSF54060">
    <property type="entry name" value="His-Me finger endonucleases"/>
    <property type="match status" value="1"/>
</dbReference>
<evidence type="ECO:0000313" key="4">
    <source>
        <dbReference type="EMBL" id="QJA90402.1"/>
    </source>
</evidence>
<protein>
    <recommendedName>
        <fullName evidence="2">Nuclease associated modular domain-containing protein</fullName>
    </recommendedName>
</protein>
<organism evidence="3">
    <name type="scientific">viral metagenome</name>
    <dbReference type="NCBI Taxonomy" id="1070528"/>
    <lineage>
        <taxon>unclassified sequences</taxon>
        <taxon>metagenomes</taxon>
        <taxon>organismal metagenomes</taxon>
    </lineage>
</organism>
<proteinExistence type="predicted"/>
<dbReference type="AlphaFoldDB" id="A0A6M3KA95"/>
<dbReference type="EMBL" id="MT142910">
    <property type="protein sequence ID" value="QJA90402.1"/>
    <property type="molecule type" value="Genomic_DNA"/>
</dbReference>
<feature type="domain" description="Nuclease associated modular" evidence="2">
    <location>
        <begin position="158"/>
        <end position="174"/>
    </location>
</feature>
<evidence type="ECO:0000313" key="3">
    <source>
        <dbReference type="EMBL" id="QJA78558.1"/>
    </source>
</evidence>
<dbReference type="Pfam" id="PF07460">
    <property type="entry name" value="NUMOD3"/>
    <property type="match status" value="2"/>
</dbReference>
<feature type="domain" description="Nuclease associated modular" evidence="2">
    <location>
        <begin position="124"/>
        <end position="140"/>
    </location>
</feature>
<name>A0A6M3KA95_9ZZZZ</name>
<dbReference type="InterPro" id="IPR003611">
    <property type="entry name" value="NUMOD3"/>
</dbReference>
<feature type="domain" description="Nuclease associated modular" evidence="2">
    <location>
        <begin position="141"/>
        <end position="157"/>
    </location>
</feature>
<reference evidence="3" key="1">
    <citation type="submission" date="2020-03" db="EMBL/GenBank/DDBJ databases">
        <title>The deep terrestrial virosphere.</title>
        <authorList>
            <person name="Holmfeldt K."/>
            <person name="Nilsson E."/>
            <person name="Simone D."/>
            <person name="Lopez-Fernandez M."/>
            <person name="Wu X."/>
            <person name="de Brujin I."/>
            <person name="Lundin D."/>
            <person name="Andersson A."/>
            <person name="Bertilsson S."/>
            <person name="Dopson M."/>
        </authorList>
    </citation>
    <scope>NUCLEOTIDE SEQUENCE</scope>
    <source>
        <strain evidence="3">MM415A01050</strain>
        <strain evidence="4">MM415B02380</strain>
    </source>
</reference>
<evidence type="ECO:0000259" key="2">
    <source>
        <dbReference type="SMART" id="SM00496"/>
    </source>
</evidence>